<sequence length="174" mass="20627">MYPSRNKVDKKIFFFARKVCWISFIAFILIIMLFYLVSLLDYGLQFNSKLNVKKTVGNISKPIAEIPPLPKEQWEYIDSLPKRKVEVEPRKQILSQVSYIMQCGAYKTLKQAKARKLDIAFHGIQSNIHKKKDSSLWYCVVLGPYELKRHAERDRHRLQRNKIEPCEIWKARIK</sequence>
<dbReference type="RefSeq" id="WP_016504060.1">
    <property type="nucleotide sequence ID" value="NZ_AMSD01000002.1"/>
</dbReference>
<evidence type="ECO:0000313" key="3">
    <source>
        <dbReference type="EMBL" id="EPE37428.1"/>
    </source>
</evidence>
<dbReference type="Proteomes" id="UP000053688">
    <property type="component" value="Unassembled WGS sequence"/>
</dbReference>
<dbReference type="AlphaFoldDB" id="S3EGY5"/>
<dbReference type="GO" id="GO:0042834">
    <property type="term" value="F:peptidoglycan binding"/>
    <property type="evidence" value="ECO:0007669"/>
    <property type="project" value="InterPro"/>
</dbReference>
<keyword evidence="4" id="KW-1185">Reference proteome</keyword>
<dbReference type="PROSITE" id="PS51724">
    <property type="entry name" value="SPOR"/>
    <property type="match status" value="1"/>
</dbReference>
<dbReference type="Gene3D" id="3.30.70.1070">
    <property type="entry name" value="Sporulation related repeat"/>
    <property type="match status" value="1"/>
</dbReference>
<dbReference type="eggNOG" id="COG3087">
    <property type="taxonomic scope" value="Bacteria"/>
</dbReference>
<reference evidence="3 4" key="1">
    <citation type="journal article" date="2014" name="Environ. Microbiol.">
        <title>Genomic signatures of obligate host dependence in the luminous bacterial symbiont of a vertebrate.</title>
        <authorList>
            <person name="Hendry T.A."/>
            <person name="de Wet J.R."/>
            <person name="Dunlap P.V."/>
        </authorList>
    </citation>
    <scope>NUCLEOTIDE SEQUENCE [LARGE SCALE GENOMIC DNA]</scope>
    <source>
        <strain evidence="3 4">Akat1</strain>
    </source>
</reference>
<keyword evidence="1" id="KW-0812">Transmembrane</keyword>
<dbReference type="Pfam" id="PF05036">
    <property type="entry name" value="SPOR"/>
    <property type="match status" value="1"/>
</dbReference>
<dbReference type="InterPro" id="IPR036680">
    <property type="entry name" value="SPOR-like_sf"/>
</dbReference>
<accession>S3EGY5</accession>
<dbReference type="EMBL" id="AMSD01000002">
    <property type="protein sequence ID" value="EPE37428.1"/>
    <property type="molecule type" value="Genomic_DNA"/>
</dbReference>
<dbReference type="SUPFAM" id="SSF110997">
    <property type="entry name" value="Sporulation related repeat"/>
    <property type="match status" value="1"/>
</dbReference>
<protein>
    <submittedName>
        <fullName evidence="3">Sporulation related protein</fullName>
    </submittedName>
</protein>
<dbReference type="InterPro" id="IPR007730">
    <property type="entry name" value="SPOR-like_dom"/>
</dbReference>
<evidence type="ECO:0000313" key="4">
    <source>
        <dbReference type="Proteomes" id="UP000053688"/>
    </source>
</evidence>
<gene>
    <name evidence="3" type="ORF">O1U_0730</name>
</gene>
<evidence type="ECO:0000256" key="1">
    <source>
        <dbReference type="SAM" id="Phobius"/>
    </source>
</evidence>
<keyword evidence="1" id="KW-1133">Transmembrane helix</keyword>
<organism evidence="3 4">
    <name type="scientific">Candidatus Photodesmus katoptron Akat1</name>
    <dbReference type="NCBI Taxonomy" id="1236703"/>
    <lineage>
        <taxon>Bacteria</taxon>
        <taxon>Pseudomonadati</taxon>
        <taxon>Pseudomonadota</taxon>
        <taxon>Gammaproteobacteria</taxon>
        <taxon>Vibrionales</taxon>
        <taxon>Vibrionaceae</taxon>
        <taxon>Candidatus Photodesmus</taxon>
    </lineage>
</organism>
<name>S3EGY5_9GAMM</name>
<comment type="caution">
    <text evidence="3">The sequence shown here is derived from an EMBL/GenBank/DDBJ whole genome shotgun (WGS) entry which is preliminary data.</text>
</comment>
<feature type="transmembrane region" description="Helical" evidence="1">
    <location>
        <begin position="21"/>
        <end position="44"/>
    </location>
</feature>
<evidence type="ECO:0000259" key="2">
    <source>
        <dbReference type="PROSITE" id="PS51724"/>
    </source>
</evidence>
<feature type="domain" description="SPOR" evidence="2">
    <location>
        <begin position="93"/>
        <end position="172"/>
    </location>
</feature>
<dbReference type="STRING" id="28176.CF66_7099"/>
<keyword evidence="1" id="KW-0472">Membrane</keyword>
<proteinExistence type="predicted"/>